<protein>
    <submittedName>
        <fullName evidence="2">Uncharacterized protein</fullName>
    </submittedName>
</protein>
<feature type="transmembrane region" description="Helical" evidence="1">
    <location>
        <begin position="6"/>
        <end position="24"/>
    </location>
</feature>
<dbReference type="Proteomes" id="UP000198556">
    <property type="component" value="Unassembled WGS sequence"/>
</dbReference>
<sequence length="113" mass="11735">MSLGQAIATVVGGFLFPFIIRMLWGKMVEQWGPIGGWMAAAFIVGTVWSANHGMTKPLIYQSGDAWIDMALAAGVGVFVASAMRGGNVPKSVPNIIAAIIGGTLGGIILSFVL</sequence>
<reference evidence="2 3" key="1">
    <citation type="submission" date="2016-10" db="EMBL/GenBank/DDBJ databases">
        <authorList>
            <person name="de Groot N.N."/>
        </authorList>
    </citation>
    <scope>NUCLEOTIDE SEQUENCE [LARGE SCALE GENOMIC DNA]</scope>
    <source>
        <strain evidence="2 3">DSM 15827</strain>
    </source>
</reference>
<proteinExistence type="predicted"/>
<evidence type="ECO:0000256" key="1">
    <source>
        <dbReference type="SAM" id="Phobius"/>
    </source>
</evidence>
<keyword evidence="3" id="KW-1185">Reference proteome</keyword>
<keyword evidence="1" id="KW-1133">Transmembrane helix</keyword>
<dbReference type="RefSeq" id="WP_089747832.1">
    <property type="nucleotide sequence ID" value="NZ_FOGF01000050.1"/>
</dbReference>
<name>A0A1H9P3H1_9LACT</name>
<keyword evidence="1" id="KW-0812">Transmembrane</keyword>
<dbReference type="AlphaFoldDB" id="A0A1H9P3H1"/>
<dbReference type="EMBL" id="FOGF01000050">
    <property type="protein sequence ID" value="SER42756.1"/>
    <property type="molecule type" value="Genomic_DNA"/>
</dbReference>
<evidence type="ECO:0000313" key="2">
    <source>
        <dbReference type="EMBL" id="SER42756.1"/>
    </source>
</evidence>
<feature type="transmembrane region" description="Helical" evidence="1">
    <location>
        <begin position="95"/>
        <end position="112"/>
    </location>
</feature>
<gene>
    <name evidence="2" type="ORF">SAMN05421767_1509</name>
</gene>
<feature type="transmembrane region" description="Helical" evidence="1">
    <location>
        <begin position="31"/>
        <end position="50"/>
    </location>
</feature>
<dbReference type="STRING" id="137733.SAMN05421767_1509"/>
<feature type="transmembrane region" description="Helical" evidence="1">
    <location>
        <begin position="65"/>
        <end position="83"/>
    </location>
</feature>
<organism evidence="2 3">
    <name type="scientific">Granulicatella balaenopterae</name>
    <dbReference type="NCBI Taxonomy" id="137733"/>
    <lineage>
        <taxon>Bacteria</taxon>
        <taxon>Bacillati</taxon>
        <taxon>Bacillota</taxon>
        <taxon>Bacilli</taxon>
        <taxon>Lactobacillales</taxon>
        <taxon>Carnobacteriaceae</taxon>
        <taxon>Granulicatella</taxon>
    </lineage>
</organism>
<dbReference type="InterPro" id="IPR054200">
    <property type="entry name" value="DUF6905"/>
</dbReference>
<dbReference type="OrthoDB" id="1028168at2"/>
<evidence type="ECO:0000313" key="3">
    <source>
        <dbReference type="Proteomes" id="UP000198556"/>
    </source>
</evidence>
<accession>A0A1H9P3H1</accession>
<dbReference type="Pfam" id="PF21846">
    <property type="entry name" value="DUF6905"/>
    <property type="match status" value="1"/>
</dbReference>
<keyword evidence="1" id="KW-0472">Membrane</keyword>